<dbReference type="PANTHER" id="PTHR24348:SF68">
    <property type="entry name" value="SERINE_THREONINE-PROTEIN KINASE ATG1C"/>
    <property type="match status" value="1"/>
</dbReference>
<dbReference type="SMART" id="SM00220">
    <property type="entry name" value="S_TKc"/>
    <property type="match status" value="1"/>
</dbReference>
<dbReference type="GO" id="GO:0005634">
    <property type="term" value="C:nucleus"/>
    <property type="evidence" value="ECO:0007669"/>
    <property type="project" value="UniProtKB-ARBA"/>
</dbReference>
<name>A0ABD3BMH5_9LAMI</name>
<dbReference type="PROSITE" id="PS50934">
    <property type="entry name" value="SWIRM"/>
    <property type="match status" value="1"/>
</dbReference>
<dbReference type="InterPro" id="IPR045269">
    <property type="entry name" value="Atg1-like"/>
</dbReference>
<dbReference type="Gene3D" id="1.10.510.10">
    <property type="entry name" value="Transferase(Phosphotransferase) domain 1"/>
    <property type="match status" value="1"/>
</dbReference>
<protein>
    <recommendedName>
        <fullName evidence="10">Protein kinase domain-containing protein</fullName>
    </recommendedName>
</protein>
<dbReference type="InterPro" id="IPR011009">
    <property type="entry name" value="Kinase-like_dom_sf"/>
</dbReference>
<dbReference type="Pfam" id="PF04433">
    <property type="entry name" value="SWIRM"/>
    <property type="match status" value="1"/>
</dbReference>
<evidence type="ECO:0000313" key="9">
    <source>
        <dbReference type="Proteomes" id="UP001632038"/>
    </source>
</evidence>
<organism evidence="8 9">
    <name type="scientific">Castilleja foliolosa</name>
    <dbReference type="NCBI Taxonomy" id="1961234"/>
    <lineage>
        <taxon>Eukaryota</taxon>
        <taxon>Viridiplantae</taxon>
        <taxon>Streptophyta</taxon>
        <taxon>Embryophyta</taxon>
        <taxon>Tracheophyta</taxon>
        <taxon>Spermatophyta</taxon>
        <taxon>Magnoliopsida</taxon>
        <taxon>eudicotyledons</taxon>
        <taxon>Gunneridae</taxon>
        <taxon>Pentapetalae</taxon>
        <taxon>asterids</taxon>
        <taxon>lamiids</taxon>
        <taxon>Lamiales</taxon>
        <taxon>Orobanchaceae</taxon>
        <taxon>Pedicularideae</taxon>
        <taxon>Castillejinae</taxon>
        <taxon>Castilleja</taxon>
    </lineage>
</organism>
<keyword evidence="3" id="KW-0804">Transcription</keyword>
<dbReference type="PANTHER" id="PTHR24348">
    <property type="entry name" value="SERINE/THREONINE-PROTEIN KINASE UNC-51-RELATED"/>
    <property type="match status" value="1"/>
</dbReference>
<dbReference type="Pfam" id="PF00069">
    <property type="entry name" value="Pkinase"/>
    <property type="match status" value="1"/>
</dbReference>
<dbReference type="SUPFAM" id="SSF46689">
    <property type="entry name" value="Homeodomain-like"/>
    <property type="match status" value="1"/>
</dbReference>
<dbReference type="EMBL" id="JAVIJP010000080">
    <property type="protein sequence ID" value="KAL3618477.1"/>
    <property type="molecule type" value="Genomic_DNA"/>
</dbReference>
<reference evidence="9" key="1">
    <citation type="journal article" date="2024" name="IScience">
        <title>Strigolactones Initiate the Formation of Haustorium-like Structures in Castilleja.</title>
        <authorList>
            <person name="Buerger M."/>
            <person name="Peterson D."/>
            <person name="Chory J."/>
        </authorList>
    </citation>
    <scope>NUCLEOTIDE SEQUENCE [LARGE SCALE GENOMIC DNA]</scope>
</reference>
<dbReference type="InterPro" id="IPR000719">
    <property type="entry name" value="Prot_kinase_dom"/>
</dbReference>
<keyword evidence="4" id="KW-0539">Nucleus</keyword>
<evidence type="ECO:0000259" key="6">
    <source>
        <dbReference type="PROSITE" id="PS50011"/>
    </source>
</evidence>
<evidence type="ECO:0008006" key="10">
    <source>
        <dbReference type="Google" id="ProtNLM"/>
    </source>
</evidence>
<dbReference type="FunFam" id="1.10.10.10:FF:000020">
    <property type="entry name" value="SWI/SNF complex subunit SMARCC2 isoform c"/>
    <property type="match status" value="1"/>
</dbReference>
<evidence type="ECO:0000256" key="5">
    <source>
        <dbReference type="SAM" id="MobiDB-lite"/>
    </source>
</evidence>
<keyword evidence="9" id="KW-1185">Reference proteome</keyword>
<feature type="compositionally biased region" description="Low complexity" evidence="5">
    <location>
        <begin position="309"/>
        <end position="324"/>
    </location>
</feature>
<feature type="domain" description="SWIRM" evidence="7">
    <location>
        <begin position="1"/>
        <end position="78"/>
    </location>
</feature>
<evidence type="ECO:0000256" key="1">
    <source>
        <dbReference type="ARBA" id="ARBA00022473"/>
    </source>
</evidence>
<dbReference type="InterPro" id="IPR009057">
    <property type="entry name" value="Homeodomain-like_sf"/>
</dbReference>
<accession>A0ABD3BMH5</accession>
<dbReference type="AlphaFoldDB" id="A0ABD3BMH5"/>
<gene>
    <name evidence="8" type="ORF">CASFOL_037559</name>
</gene>
<feature type="region of interest" description="Disordered" evidence="5">
    <location>
        <begin position="306"/>
        <end position="341"/>
    </location>
</feature>
<keyword evidence="2" id="KW-0805">Transcription regulation</keyword>
<dbReference type="Proteomes" id="UP001632038">
    <property type="component" value="Unassembled WGS sequence"/>
</dbReference>
<keyword evidence="1" id="KW-0217">Developmental protein</keyword>
<sequence>MFVPEFFDGRSSSKNPRAYKYYRNAIIRHFGENPNRKITFTEARKTIVGDVGSIRRVFDFLEAWGLINYAGSTKPQLKWEDKETKSAASAAAQGGDSAAAGPDASATKRRVCNGCNTVCTFACFASDKHDITLCARCYVRGNYRVGLSSSYFKRIEISEETKTDWRYRKAKRKSCAISLSTPTFMDNSGVPVTILMSAAEGLKVLRENNLIHRDLKPQNLLLSSNGDNSVLKIADFGFARSLQPRGLAETLCGSTLYMAPEIMQLQKYDAKLLTSIIDIPKLLHLTVKNDGEIVVNNATEVIPTCDSKTTSSTPATSTFTPTTPIAKKTTSKRQFPDTPGP</sequence>
<feature type="domain" description="Protein kinase" evidence="6">
    <location>
        <begin position="40"/>
        <end position="341"/>
    </location>
</feature>
<dbReference type="InterPro" id="IPR036388">
    <property type="entry name" value="WH-like_DNA-bd_sf"/>
</dbReference>
<dbReference type="InterPro" id="IPR007526">
    <property type="entry name" value="SWIRM"/>
</dbReference>
<dbReference type="Gene3D" id="1.10.10.10">
    <property type="entry name" value="Winged helix-like DNA-binding domain superfamily/Winged helix DNA-binding domain"/>
    <property type="match status" value="1"/>
</dbReference>
<evidence type="ECO:0000256" key="3">
    <source>
        <dbReference type="ARBA" id="ARBA00023163"/>
    </source>
</evidence>
<evidence type="ECO:0000259" key="7">
    <source>
        <dbReference type="PROSITE" id="PS50934"/>
    </source>
</evidence>
<dbReference type="SUPFAM" id="SSF56112">
    <property type="entry name" value="Protein kinase-like (PK-like)"/>
    <property type="match status" value="1"/>
</dbReference>
<evidence type="ECO:0000256" key="2">
    <source>
        <dbReference type="ARBA" id="ARBA00023015"/>
    </source>
</evidence>
<dbReference type="PROSITE" id="PS50011">
    <property type="entry name" value="PROTEIN_KINASE_DOM"/>
    <property type="match status" value="1"/>
</dbReference>
<proteinExistence type="predicted"/>
<comment type="caution">
    <text evidence="8">The sequence shown here is derived from an EMBL/GenBank/DDBJ whole genome shotgun (WGS) entry which is preliminary data.</text>
</comment>
<dbReference type="PROSITE" id="PS00108">
    <property type="entry name" value="PROTEIN_KINASE_ST"/>
    <property type="match status" value="1"/>
</dbReference>
<evidence type="ECO:0000313" key="8">
    <source>
        <dbReference type="EMBL" id="KAL3618477.1"/>
    </source>
</evidence>
<dbReference type="InterPro" id="IPR008271">
    <property type="entry name" value="Ser/Thr_kinase_AS"/>
</dbReference>
<evidence type="ECO:0000256" key="4">
    <source>
        <dbReference type="ARBA" id="ARBA00023242"/>
    </source>
</evidence>